<feature type="binding site" evidence="13">
    <location>
        <position position="376"/>
    </location>
    <ligand>
        <name>Zn(2+)</name>
        <dbReference type="ChEBI" id="CHEBI:29105"/>
        <note>catalytic</note>
    </ligand>
</feature>
<evidence type="ECO:0000256" key="13">
    <source>
        <dbReference type="HAMAP-Rule" id="MF_00184"/>
    </source>
</evidence>
<dbReference type="SUPFAM" id="SSF52954">
    <property type="entry name" value="Class II aaRS ABD-related"/>
    <property type="match status" value="1"/>
</dbReference>
<dbReference type="Gene3D" id="3.30.980.10">
    <property type="entry name" value="Threonyl-trna Synthetase, Chain A, domain 2"/>
    <property type="match status" value="1"/>
</dbReference>
<keyword evidence="2 13" id="KW-0963">Cytoplasm</keyword>
<accession>A0ABP9DW67</accession>
<keyword evidence="11 13" id="KW-0030">Aminoacyl-tRNA synthetase</keyword>
<evidence type="ECO:0000256" key="2">
    <source>
        <dbReference type="ARBA" id="ARBA00022490"/>
    </source>
</evidence>
<dbReference type="InterPro" id="IPR004154">
    <property type="entry name" value="Anticodon-bd"/>
</dbReference>
<protein>
    <recommendedName>
        <fullName evidence="13">Threonine--tRNA ligase</fullName>
        <ecNumber evidence="13">6.1.1.3</ecNumber>
    </recommendedName>
    <alternativeName>
        <fullName evidence="13">Threonyl-tRNA synthetase</fullName>
        <shortName evidence="13">ThrRS</shortName>
    </alternativeName>
</protein>
<keyword evidence="3 13" id="KW-0820">tRNA-binding</keyword>
<name>A0ABP9DW67_9PSEU</name>
<evidence type="ECO:0000256" key="12">
    <source>
        <dbReference type="ARBA" id="ARBA00049515"/>
    </source>
</evidence>
<dbReference type="InterPro" id="IPR002320">
    <property type="entry name" value="Thr-tRNA-ligase_IIa"/>
</dbReference>
<dbReference type="Proteomes" id="UP001500457">
    <property type="component" value="Unassembled WGS sequence"/>
</dbReference>
<keyword evidence="8 13" id="KW-0067">ATP-binding</keyword>
<dbReference type="InterPro" id="IPR012947">
    <property type="entry name" value="tRNA_SAD"/>
</dbReference>
<keyword evidence="17" id="KW-1185">Reference proteome</keyword>
<dbReference type="PRINTS" id="PR01047">
    <property type="entry name" value="TRNASYNTHTHR"/>
</dbReference>
<reference evidence="17" key="1">
    <citation type="journal article" date="2019" name="Int. J. Syst. Evol. Microbiol.">
        <title>The Global Catalogue of Microorganisms (GCM) 10K type strain sequencing project: providing services to taxonomists for standard genome sequencing and annotation.</title>
        <authorList>
            <consortium name="The Broad Institute Genomics Platform"/>
            <consortium name="The Broad Institute Genome Sequencing Center for Infectious Disease"/>
            <person name="Wu L."/>
            <person name="Ma J."/>
        </authorList>
    </citation>
    <scope>NUCLEOTIDE SEQUENCE [LARGE SCALE GENOMIC DNA]</scope>
    <source>
        <strain evidence="17">JCM 17983</strain>
    </source>
</reference>
<dbReference type="InterPro" id="IPR036621">
    <property type="entry name" value="Anticodon-bd_dom_sf"/>
</dbReference>
<comment type="caution">
    <text evidence="16">The sequence shown here is derived from an EMBL/GenBank/DDBJ whole genome shotgun (WGS) entry which is preliminary data.</text>
</comment>
<dbReference type="Gene3D" id="3.40.50.800">
    <property type="entry name" value="Anticodon-binding domain"/>
    <property type="match status" value="1"/>
</dbReference>
<dbReference type="CDD" id="cd00860">
    <property type="entry name" value="ThrRS_anticodon"/>
    <property type="match status" value="1"/>
</dbReference>
<dbReference type="EC" id="6.1.1.3" evidence="13"/>
<dbReference type="PANTHER" id="PTHR11451">
    <property type="entry name" value="THREONINE-TRNA LIGASE"/>
    <property type="match status" value="1"/>
</dbReference>
<dbReference type="EMBL" id="BAABHQ010000001">
    <property type="protein sequence ID" value="GAA4861859.1"/>
    <property type="molecule type" value="Genomic_DNA"/>
</dbReference>
<keyword evidence="5 13" id="KW-0479">Metal-binding</keyword>
<evidence type="ECO:0000259" key="15">
    <source>
        <dbReference type="PROSITE" id="PS51880"/>
    </source>
</evidence>
<comment type="catalytic activity">
    <reaction evidence="12 13">
        <text>tRNA(Thr) + L-threonine + ATP = L-threonyl-tRNA(Thr) + AMP + diphosphate + H(+)</text>
        <dbReference type="Rhea" id="RHEA:24624"/>
        <dbReference type="Rhea" id="RHEA-COMP:9670"/>
        <dbReference type="Rhea" id="RHEA-COMP:9704"/>
        <dbReference type="ChEBI" id="CHEBI:15378"/>
        <dbReference type="ChEBI" id="CHEBI:30616"/>
        <dbReference type="ChEBI" id="CHEBI:33019"/>
        <dbReference type="ChEBI" id="CHEBI:57926"/>
        <dbReference type="ChEBI" id="CHEBI:78442"/>
        <dbReference type="ChEBI" id="CHEBI:78534"/>
        <dbReference type="ChEBI" id="CHEBI:456215"/>
        <dbReference type="EC" id="6.1.1.3"/>
    </reaction>
</comment>
<comment type="caution">
    <text evidence="13">Lacks conserved residue(s) required for the propagation of feature annotation.</text>
</comment>
<keyword evidence="10 13" id="KW-0648">Protein biosynthesis</keyword>
<evidence type="ECO:0000256" key="10">
    <source>
        <dbReference type="ARBA" id="ARBA00022917"/>
    </source>
</evidence>
<dbReference type="SUPFAM" id="SSF55186">
    <property type="entry name" value="ThrRS/AlaRS common domain"/>
    <property type="match status" value="1"/>
</dbReference>
<comment type="subunit">
    <text evidence="13">Homodimer.</text>
</comment>
<gene>
    <name evidence="13 16" type="primary">thrS</name>
    <name evidence="16" type="ORF">GCM10023203_06680</name>
</gene>
<dbReference type="Pfam" id="PF03129">
    <property type="entry name" value="HGTP_anticodon"/>
    <property type="match status" value="1"/>
</dbReference>
<dbReference type="Pfam" id="PF07973">
    <property type="entry name" value="tRNA_SAD"/>
    <property type="match status" value="1"/>
</dbReference>
<evidence type="ECO:0000259" key="14">
    <source>
        <dbReference type="PROSITE" id="PS50862"/>
    </source>
</evidence>
<dbReference type="InterPro" id="IPR018163">
    <property type="entry name" value="Thr/Ala-tRNA-synth_IIc_edit"/>
</dbReference>
<evidence type="ECO:0000256" key="1">
    <source>
        <dbReference type="ARBA" id="ARBA00008226"/>
    </source>
</evidence>
<dbReference type="InterPro" id="IPR006195">
    <property type="entry name" value="aa-tRNA-synth_II"/>
</dbReference>
<dbReference type="RefSeq" id="WP_274232802.1">
    <property type="nucleotide sequence ID" value="NZ_BAABHQ010000001.1"/>
</dbReference>
<evidence type="ECO:0000256" key="8">
    <source>
        <dbReference type="ARBA" id="ARBA00022840"/>
    </source>
</evidence>
<dbReference type="InterPro" id="IPR002314">
    <property type="entry name" value="aa-tRNA-synt_IIb"/>
</dbReference>
<dbReference type="Pfam" id="PF00587">
    <property type="entry name" value="tRNA-synt_2b"/>
    <property type="match status" value="1"/>
</dbReference>
<feature type="binding site" evidence="13">
    <location>
        <position position="427"/>
    </location>
    <ligand>
        <name>Zn(2+)</name>
        <dbReference type="ChEBI" id="CHEBI:29105"/>
        <note>catalytic</note>
    </ligand>
</feature>
<proteinExistence type="inferred from homology"/>
<dbReference type="SUPFAM" id="SSF55681">
    <property type="entry name" value="Class II aaRS and biotin synthetases"/>
    <property type="match status" value="1"/>
</dbReference>
<evidence type="ECO:0000256" key="5">
    <source>
        <dbReference type="ARBA" id="ARBA00022723"/>
    </source>
</evidence>
<evidence type="ECO:0000256" key="4">
    <source>
        <dbReference type="ARBA" id="ARBA00022598"/>
    </source>
</evidence>
<sequence>MSSLAPPQPLVADSVRVTAGTTAGQAVREAGLPTTGPQTVVVVRAPDGTLKDLAWSPAEDVDVQPVAADTEDGRAVIRHSAAHVLAQAVQQMFPEAKLGIGPPVTDGFYYDFAVDRPFTPEDLEALEKAMRKIVKAKQRFVRREYPSLEAAREELAAEPFKLELVDLKGSADAEDDSVDTSEIMEVGSGDLTAYDNVHAHTGERVWGDLCRGPHIPTTGFIPAFKITRSAAAYWRGDQRNAQLQRIYGTAWESQEAQDAYLERVAEAERRDHRRLGAELDLFSFPDEIGSGLPVFHPKGGIVRKELEDYSRQRHAEAGYEFVNTPHATKGELFQVSGHLDWYREGMFPAMHLDAEYGDDGEVKRQGVDYYLKPMNCPMHNLIYRARGRSYRELPLRLFEFGTVYRYEKSGVVHGLTRARGFTQDDAHIYCTRDQMRDEIRSLLQFVLDLLRDYGLDDFYLELSTRNPEKSIGSDESWEEATDVLREVAEGAGLDLVLDPGGAAFYAPKISVQAKDAIGRTWQMSTIQVDLMLPDRFELEYTAPDGSRQRPVMIHRALFGSIERFFGVLTEHYAGAFPAWLAPVQVVGIPVSGDQAEYVADVAARLRAEGLRVEVDDSDDRMQKKIRNHTLQKVPFLLLAGGKDQDAGAVSFRFRDGSQRNAVPVDDAVAAVVDWVRRRENASPDAEKFTP</sequence>
<evidence type="ECO:0000256" key="9">
    <source>
        <dbReference type="ARBA" id="ARBA00022884"/>
    </source>
</evidence>
<organism evidence="16 17">
    <name type="scientific">Actinomycetospora straminea</name>
    <dbReference type="NCBI Taxonomy" id="663607"/>
    <lineage>
        <taxon>Bacteria</taxon>
        <taxon>Bacillati</taxon>
        <taxon>Actinomycetota</taxon>
        <taxon>Actinomycetes</taxon>
        <taxon>Pseudonocardiales</taxon>
        <taxon>Pseudonocardiaceae</taxon>
        <taxon>Actinomycetospora</taxon>
    </lineage>
</organism>
<dbReference type="HAMAP" id="MF_00184">
    <property type="entry name" value="Thr_tRNA_synth"/>
    <property type="match status" value="1"/>
</dbReference>
<keyword evidence="4 13" id="KW-0436">Ligase</keyword>
<dbReference type="PROSITE" id="PS51880">
    <property type="entry name" value="TGS"/>
    <property type="match status" value="1"/>
</dbReference>
<comment type="similarity">
    <text evidence="1 13">Belongs to the class-II aminoacyl-tRNA synthetase family.</text>
</comment>
<feature type="binding site" evidence="13">
    <location>
        <position position="554"/>
    </location>
    <ligand>
        <name>Zn(2+)</name>
        <dbReference type="ChEBI" id="CHEBI:29105"/>
        <note>catalytic</note>
    </ligand>
</feature>
<keyword evidence="6 13" id="KW-0547">Nucleotide-binding</keyword>
<dbReference type="PANTHER" id="PTHR11451:SF44">
    <property type="entry name" value="THREONINE--TRNA LIGASE, CHLOROPLASTIC_MITOCHONDRIAL 2"/>
    <property type="match status" value="1"/>
</dbReference>
<evidence type="ECO:0000313" key="16">
    <source>
        <dbReference type="EMBL" id="GAA4861859.1"/>
    </source>
</evidence>
<evidence type="ECO:0000256" key="3">
    <source>
        <dbReference type="ARBA" id="ARBA00022555"/>
    </source>
</evidence>
<dbReference type="InterPro" id="IPR045864">
    <property type="entry name" value="aa-tRNA-synth_II/BPL/LPL"/>
</dbReference>
<evidence type="ECO:0000256" key="7">
    <source>
        <dbReference type="ARBA" id="ARBA00022833"/>
    </source>
</evidence>
<evidence type="ECO:0000313" key="17">
    <source>
        <dbReference type="Proteomes" id="UP001500457"/>
    </source>
</evidence>
<dbReference type="CDD" id="cd00771">
    <property type="entry name" value="ThrRS_core"/>
    <property type="match status" value="1"/>
</dbReference>
<keyword evidence="9 13" id="KW-0694">RNA-binding</keyword>
<dbReference type="Gene3D" id="3.30.54.20">
    <property type="match status" value="1"/>
</dbReference>
<dbReference type="Gene3D" id="3.30.930.10">
    <property type="entry name" value="Bira Bifunctional Protein, Domain 2"/>
    <property type="match status" value="1"/>
</dbReference>
<dbReference type="PROSITE" id="PS50862">
    <property type="entry name" value="AA_TRNA_LIGASE_II"/>
    <property type="match status" value="1"/>
</dbReference>
<dbReference type="SMART" id="SM00863">
    <property type="entry name" value="tRNA_SAD"/>
    <property type="match status" value="1"/>
</dbReference>
<comment type="cofactor">
    <cofactor evidence="13">
        <name>Zn(2+)</name>
        <dbReference type="ChEBI" id="CHEBI:29105"/>
    </cofactor>
    <text evidence="13">Binds 1 zinc ion per subunit.</text>
</comment>
<feature type="domain" description="Aminoacyl-transfer RNA synthetases class-II family profile" evidence="14">
    <location>
        <begin position="302"/>
        <end position="577"/>
    </location>
</feature>
<dbReference type="NCBIfam" id="TIGR00418">
    <property type="entry name" value="thrS"/>
    <property type="match status" value="1"/>
</dbReference>
<comment type="subcellular location">
    <subcellularLocation>
        <location evidence="13">Cytoplasm</location>
    </subcellularLocation>
</comment>
<dbReference type="InterPro" id="IPR004095">
    <property type="entry name" value="TGS"/>
</dbReference>
<feature type="domain" description="TGS" evidence="15">
    <location>
        <begin position="1"/>
        <end position="67"/>
    </location>
</feature>
<dbReference type="InterPro" id="IPR047246">
    <property type="entry name" value="ThrRS_anticodon"/>
</dbReference>
<evidence type="ECO:0000256" key="6">
    <source>
        <dbReference type="ARBA" id="ARBA00022741"/>
    </source>
</evidence>
<keyword evidence="7 13" id="KW-0862">Zinc</keyword>
<evidence type="ECO:0000256" key="11">
    <source>
        <dbReference type="ARBA" id="ARBA00023146"/>
    </source>
</evidence>
<dbReference type="GO" id="GO:0016874">
    <property type="term" value="F:ligase activity"/>
    <property type="evidence" value="ECO:0007669"/>
    <property type="project" value="UniProtKB-KW"/>
</dbReference>
<dbReference type="InterPro" id="IPR033728">
    <property type="entry name" value="ThrRS_core"/>
</dbReference>